<organism evidence="1 2">
    <name type="scientific">Rhizoctonia solani</name>
    <dbReference type="NCBI Taxonomy" id="456999"/>
    <lineage>
        <taxon>Eukaryota</taxon>
        <taxon>Fungi</taxon>
        <taxon>Dikarya</taxon>
        <taxon>Basidiomycota</taxon>
        <taxon>Agaricomycotina</taxon>
        <taxon>Agaricomycetes</taxon>
        <taxon>Cantharellales</taxon>
        <taxon>Ceratobasidiaceae</taxon>
        <taxon>Rhizoctonia</taxon>
    </lineage>
</organism>
<proteinExistence type="predicted"/>
<protein>
    <submittedName>
        <fullName evidence="1">Uncharacterized protein</fullName>
    </submittedName>
</protein>
<gene>
    <name evidence="1" type="ORF">RDB_LOCUS177193</name>
</gene>
<evidence type="ECO:0000313" key="2">
    <source>
        <dbReference type="Proteomes" id="UP000663827"/>
    </source>
</evidence>
<dbReference type="Proteomes" id="UP000663827">
    <property type="component" value="Unassembled WGS sequence"/>
</dbReference>
<dbReference type="AlphaFoldDB" id="A0A8H3EBV7"/>
<reference evidence="1" key="1">
    <citation type="submission" date="2021-01" db="EMBL/GenBank/DDBJ databases">
        <authorList>
            <person name="Kaushik A."/>
        </authorList>
    </citation>
    <scope>NUCLEOTIDE SEQUENCE</scope>
    <source>
        <strain evidence="1">AG5</strain>
    </source>
</reference>
<name>A0A8H3EBV7_9AGAM</name>
<comment type="caution">
    <text evidence="1">The sequence shown here is derived from an EMBL/GenBank/DDBJ whole genome shotgun (WGS) entry which is preliminary data.</text>
</comment>
<feature type="non-terminal residue" evidence="1">
    <location>
        <position position="1"/>
    </location>
</feature>
<sequence>MKMVIRSPGHNWKSVLWTWAQLELVHDRATTRLGHIAMSPASSLKSASEKSRKSKTNIRNFIPGLLLICDCNDYWRAPDSLGRATDAAAAPIPSRSGSNRLASPVGMVVESTSNNAGSLDETIEDTLENFPGDFEFPDNIPDAWTT</sequence>
<dbReference type="EMBL" id="CAJNJQ010006332">
    <property type="protein sequence ID" value="CAE7226916.1"/>
    <property type="molecule type" value="Genomic_DNA"/>
</dbReference>
<evidence type="ECO:0000313" key="1">
    <source>
        <dbReference type="EMBL" id="CAE7226916.1"/>
    </source>
</evidence>
<accession>A0A8H3EBV7</accession>